<comment type="caution">
    <text evidence="11">The sequence shown here is derived from an EMBL/GenBank/DDBJ whole genome shotgun (WGS) entry which is preliminary data.</text>
</comment>
<feature type="transmembrane region" description="Helical" evidence="10">
    <location>
        <begin position="12"/>
        <end position="31"/>
    </location>
</feature>
<dbReference type="Pfam" id="PF01741">
    <property type="entry name" value="MscL"/>
    <property type="match status" value="1"/>
</dbReference>
<dbReference type="Gene3D" id="1.10.1200.120">
    <property type="entry name" value="Large-conductance mechanosensitive channel, MscL, domain 1"/>
    <property type="match status" value="1"/>
</dbReference>
<organism evidence="11 12">
    <name type="scientific">Lysinibacillus xylanilyticus</name>
    <dbReference type="NCBI Taxonomy" id="582475"/>
    <lineage>
        <taxon>Bacteria</taxon>
        <taxon>Bacillati</taxon>
        <taxon>Bacillota</taxon>
        <taxon>Bacilli</taxon>
        <taxon>Bacillales</taxon>
        <taxon>Bacillaceae</taxon>
        <taxon>Lysinibacillus</taxon>
    </lineage>
</organism>
<dbReference type="SUPFAM" id="SSF81330">
    <property type="entry name" value="Gated mechanosensitive channel"/>
    <property type="match status" value="1"/>
</dbReference>
<dbReference type="PROSITE" id="PS01327">
    <property type="entry name" value="MSCL"/>
    <property type="match status" value="1"/>
</dbReference>
<evidence type="ECO:0000256" key="7">
    <source>
        <dbReference type="ARBA" id="ARBA00023065"/>
    </source>
</evidence>
<keyword evidence="9 10" id="KW-0407">Ion channel</keyword>
<protein>
    <recommendedName>
        <fullName evidence="10">Large-conductance mechanosensitive channel</fullName>
    </recommendedName>
</protein>
<dbReference type="PATRIC" id="fig|582475.4.peg.625"/>
<dbReference type="OrthoDB" id="9810350at2"/>
<keyword evidence="3 10" id="KW-0813">Transport</keyword>
<evidence type="ECO:0000256" key="8">
    <source>
        <dbReference type="ARBA" id="ARBA00023136"/>
    </source>
</evidence>
<dbReference type="RefSeq" id="WP_049664456.1">
    <property type="nucleotide sequence ID" value="NZ_JBIVOC010000002.1"/>
</dbReference>
<name>A0A0K9FB87_9BACI</name>
<gene>
    <name evidence="10" type="primary">mscL</name>
    <name evidence="11" type="ORF">ACZ11_05885</name>
</gene>
<evidence type="ECO:0000313" key="12">
    <source>
        <dbReference type="Proteomes" id="UP000037326"/>
    </source>
</evidence>
<evidence type="ECO:0000256" key="10">
    <source>
        <dbReference type="HAMAP-Rule" id="MF_00115"/>
    </source>
</evidence>
<dbReference type="HAMAP" id="MF_00115">
    <property type="entry name" value="MscL"/>
    <property type="match status" value="1"/>
</dbReference>
<comment type="function">
    <text evidence="10">Channel that opens in response to stretch forces in the membrane lipid bilayer. May participate in the regulation of osmotic pressure changes within the cell.</text>
</comment>
<dbReference type="PANTHER" id="PTHR30266">
    <property type="entry name" value="MECHANOSENSITIVE CHANNEL MSCL"/>
    <property type="match status" value="1"/>
</dbReference>
<dbReference type="NCBIfam" id="TIGR00220">
    <property type="entry name" value="mscL"/>
    <property type="match status" value="1"/>
</dbReference>
<dbReference type="GeneID" id="96597815"/>
<evidence type="ECO:0000256" key="3">
    <source>
        <dbReference type="ARBA" id="ARBA00022448"/>
    </source>
</evidence>
<sequence length="129" mass="14257">MWKDFKEFAMKGNIVDLAVAVVIGGAFGKIVTSLVENIIMPLVGILTGGIDLTESFRYGSGDAQVKLGVFLQSILDFLIIAFAIFMALRLMTKLSRKKEEAVVEKPAPELDAKEELLKEIRDLLKKEQA</sequence>
<dbReference type="GO" id="GO:0008381">
    <property type="term" value="F:mechanosensitive monoatomic ion channel activity"/>
    <property type="evidence" value="ECO:0007669"/>
    <property type="project" value="UniProtKB-UniRule"/>
</dbReference>
<keyword evidence="8 10" id="KW-0472">Membrane</keyword>
<dbReference type="EMBL" id="LFXJ01000005">
    <property type="protein sequence ID" value="KMY31730.1"/>
    <property type="molecule type" value="Genomic_DNA"/>
</dbReference>
<dbReference type="InterPro" id="IPR036019">
    <property type="entry name" value="MscL_channel"/>
</dbReference>
<proteinExistence type="inferred from homology"/>
<dbReference type="NCBIfam" id="NF001843">
    <property type="entry name" value="PRK00567.1-4"/>
    <property type="match status" value="1"/>
</dbReference>
<dbReference type="AlphaFoldDB" id="A0A0K9FB87"/>
<accession>A0A0K9FB87</accession>
<evidence type="ECO:0000256" key="4">
    <source>
        <dbReference type="ARBA" id="ARBA00022475"/>
    </source>
</evidence>
<dbReference type="PANTHER" id="PTHR30266:SF2">
    <property type="entry name" value="LARGE-CONDUCTANCE MECHANOSENSITIVE CHANNEL"/>
    <property type="match status" value="1"/>
</dbReference>
<reference evidence="12" key="1">
    <citation type="submission" date="2015-07" db="EMBL/GenBank/DDBJ databases">
        <authorList>
            <consortium name="Consortium for Microbial Forensics and Genomics (microFORGE)"/>
            <person name="Knight B.M."/>
            <person name="Roberts D.P."/>
            <person name="Lin D."/>
            <person name="Hari K."/>
            <person name="Fletcher J."/>
            <person name="Melcher U."/>
            <person name="Blagden T."/>
            <person name="Winegar R.A."/>
        </authorList>
    </citation>
    <scope>NUCLEOTIDE SEQUENCE [LARGE SCALE GENOMIC DNA]</scope>
    <source>
        <strain evidence="12">DSM 23493</strain>
    </source>
</reference>
<evidence type="ECO:0000256" key="1">
    <source>
        <dbReference type="ARBA" id="ARBA00004651"/>
    </source>
</evidence>
<comment type="subcellular location">
    <subcellularLocation>
        <location evidence="1 10">Cell membrane</location>
        <topology evidence="1 10">Multi-pass membrane protein</topology>
    </subcellularLocation>
</comment>
<comment type="subunit">
    <text evidence="10">Homopentamer.</text>
</comment>
<dbReference type="PRINTS" id="PR01264">
    <property type="entry name" value="MECHCHANNEL"/>
</dbReference>
<keyword evidence="5 10" id="KW-0812">Transmembrane</keyword>
<feature type="transmembrane region" description="Helical" evidence="10">
    <location>
        <begin position="67"/>
        <end position="88"/>
    </location>
</feature>
<dbReference type="Proteomes" id="UP000037326">
    <property type="component" value="Unassembled WGS sequence"/>
</dbReference>
<dbReference type="InterPro" id="IPR037673">
    <property type="entry name" value="MSC/AndL"/>
</dbReference>
<evidence type="ECO:0000256" key="5">
    <source>
        <dbReference type="ARBA" id="ARBA00022692"/>
    </source>
</evidence>
<comment type="similarity">
    <text evidence="2 10">Belongs to the MscL family.</text>
</comment>
<dbReference type="InterPro" id="IPR019823">
    <property type="entry name" value="Mechanosensitive_channel_CS"/>
</dbReference>
<evidence type="ECO:0000256" key="9">
    <source>
        <dbReference type="ARBA" id="ARBA00023303"/>
    </source>
</evidence>
<keyword evidence="6 10" id="KW-1133">Transmembrane helix</keyword>
<keyword evidence="4 10" id="KW-1003">Cell membrane</keyword>
<evidence type="ECO:0000256" key="6">
    <source>
        <dbReference type="ARBA" id="ARBA00022989"/>
    </source>
</evidence>
<evidence type="ECO:0000313" key="11">
    <source>
        <dbReference type="EMBL" id="KMY31730.1"/>
    </source>
</evidence>
<keyword evidence="7 10" id="KW-0406">Ion transport</keyword>
<dbReference type="InterPro" id="IPR001185">
    <property type="entry name" value="MS_channel"/>
</dbReference>
<evidence type="ECO:0000256" key="2">
    <source>
        <dbReference type="ARBA" id="ARBA00007254"/>
    </source>
</evidence>
<dbReference type="GO" id="GO:0005886">
    <property type="term" value="C:plasma membrane"/>
    <property type="evidence" value="ECO:0007669"/>
    <property type="project" value="UniProtKB-SubCell"/>
</dbReference>